<sequence>MIVIVIQGGPEGLGQVRHLDADVVPDRMTVPFYGHHQHFERTDEMAEAEGRQVPVFRWTYSTKIAE</sequence>
<name>A0ABV6TCX6_9ACTN</name>
<dbReference type="Proteomes" id="UP001589887">
    <property type="component" value="Unassembled WGS sequence"/>
</dbReference>
<protein>
    <submittedName>
        <fullName evidence="3">DUF5988 family protein</fullName>
    </submittedName>
</protein>
<dbReference type="EMBL" id="JBHMQV010000007">
    <property type="protein sequence ID" value="MFC0843623.1"/>
    <property type="molecule type" value="Genomic_DNA"/>
</dbReference>
<dbReference type="EMBL" id="JBHMQV010000001">
    <property type="protein sequence ID" value="MFC0842146.1"/>
    <property type="molecule type" value="Genomic_DNA"/>
</dbReference>
<evidence type="ECO:0000313" key="1">
    <source>
        <dbReference type="EMBL" id="MFC0842146.1"/>
    </source>
</evidence>
<gene>
    <name evidence="1" type="ORF">ACFH04_00055</name>
    <name evidence="2" type="ORF">ACFH04_07755</name>
    <name evidence="3" type="ORF">ACFH04_07900</name>
    <name evidence="4" type="ORF">ACFH04_08075</name>
</gene>
<comment type="caution">
    <text evidence="3">The sequence shown here is derived from an EMBL/GenBank/DDBJ whole genome shotgun (WGS) entry which is preliminary data.</text>
</comment>
<evidence type="ECO:0000313" key="2">
    <source>
        <dbReference type="EMBL" id="MFC0843623.1"/>
    </source>
</evidence>
<evidence type="ECO:0000313" key="4">
    <source>
        <dbReference type="EMBL" id="MFC0843678.1"/>
    </source>
</evidence>
<evidence type="ECO:0000313" key="3">
    <source>
        <dbReference type="EMBL" id="MFC0843651.1"/>
    </source>
</evidence>
<dbReference type="RefSeq" id="WP_394316041.1">
    <property type="nucleotide sequence ID" value="NZ_JBHMQV010000001.1"/>
</dbReference>
<keyword evidence="5" id="KW-1185">Reference proteome</keyword>
<dbReference type="EMBL" id="JBHMQV010000008">
    <property type="protein sequence ID" value="MFC0843651.1"/>
    <property type="molecule type" value="Genomic_DNA"/>
</dbReference>
<organism evidence="3 5">
    <name type="scientific">Streptomyces noboritoensis</name>
    <dbReference type="NCBI Taxonomy" id="67337"/>
    <lineage>
        <taxon>Bacteria</taxon>
        <taxon>Bacillati</taxon>
        <taxon>Actinomycetota</taxon>
        <taxon>Actinomycetes</taxon>
        <taxon>Kitasatosporales</taxon>
        <taxon>Streptomycetaceae</taxon>
        <taxon>Streptomyces</taxon>
    </lineage>
</organism>
<reference evidence="3 5" key="1">
    <citation type="submission" date="2024-09" db="EMBL/GenBank/DDBJ databases">
        <authorList>
            <person name="Sun Q."/>
            <person name="Mori K."/>
        </authorList>
    </citation>
    <scope>NUCLEOTIDE SEQUENCE [LARGE SCALE GENOMIC DNA]</scope>
    <source>
        <strain evidence="3 5">JCM 4557</strain>
    </source>
</reference>
<dbReference type="Pfam" id="PF19450">
    <property type="entry name" value="DUF5988"/>
    <property type="match status" value="1"/>
</dbReference>
<evidence type="ECO:0000313" key="5">
    <source>
        <dbReference type="Proteomes" id="UP001589887"/>
    </source>
</evidence>
<proteinExistence type="predicted"/>
<dbReference type="InterPro" id="IPR046030">
    <property type="entry name" value="DUF5988"/>
</dbReference>
<dbReference type="EMBL" id="JBHMQV010000009">
    <property type="protein sequence ID" value="MFC0843678.1"/>
    <property type="molecule type" value="Genomic_DNA"/>
</dbReference>
<accession>A0ABV6TCX6</accession>